<evidence type="ECO:0000256" key="1">
    <source>
        <dbReference type="SAM" id="MobiDB-lite"/>
    </source>
</evidence>
<comment type="caution">
    <text evidence="3">The sequence shown here is derived from an EMBL/GenBank/DDBJ whole genome shotgun (WGS) entry which is preliminary data.</text>
</comment>
<feature type="region of interest" description="Disordered" evidence="1">
    <location>
        <begin position="627"/>
        <end position="648"/>
    </location>
</feature>
<feature type="compositionally biased region" description="Basic and acidic residues" evidence="1">
    <location>
        <begin position="51"/>
        <end position="72"/>
    </location>
</feature>
<dbReference type="InterPro" id="IPR002716">
    <property type="entry name" value="PIN_dom"/>
</dbReference>
<feature type="compositionally biased region" description="Polar residues" evidence="1">
    <location>
        <begin position="331"/>
        <end position="356"/>
    </location>
</feature>
<dbReference type="EMBL" id="JAHFZB010000010">
    <property type="protein sequence ID" value="KAK6484720.1"/>
    <property type="molecule type" value="Genomic_DNA"/>
</dbReference>
<reference evidence="3 4" key="1">
    <citation type="submission" date="2021-05" db="EMBL/GenBank/DDBJ databases">
        <authorList>
            <person name="Zahm M."/>
            <person name="Klopp C."/>
            <person name="Cabau C."/>
            <person name="Kuhl H."/>
            <person name="Suciu R."/>
            <person name="Ciorpac M."/>
            <person name="Holostenco D."/>
            <person name="Gessner J."/>
            <person name="Wuertz S."/>
            <person name="Hohne C."/>
            <person name="Stock M."/>
            <person name="Gislard M."/>
            <person name="Lluch J."/>
            <person name="Milhes M."/>
            <person name="Lampietro C."/>
            <person name="Lopez Roques C."/>
            <person name="Donnadieu C."/>
            <person name="Du K."/>
            <person name="Schartl M."/>
            <person name="Guiguen Y."/>
        </authorList>
    </citation>
    <scope>NUCLEOTIDE SEQUENCE [LARGE SCALE GENOMIC DNA]</scope>
    <source>
        <strain evidence="3">Hh-F2</strain>
        <tissue evidence="3">Blood</tissue>
    </source>
</reference>
<feature type="region of interest" description="Disordered" evidence="1">
    <location>
        <begin position="1"/>
        <end position="118"/>
    </location>
</feature>
<feature type="compositionally biased region" description="Polar residues" evidence="1">
    <location>
        <begin position="103"/>
        <end position="115"/>
    </location>
</feature>
<feature type="compositionally biased region" description="Basic and acidic residues" evidence="1">
    <location>
        <begin position="29"/>
        <end position="44"/>
    </location>
</feature>
<evidence type="ECO:0000259" key="2">
    <source>
        <dbReference type="Pfam" id="PF13638"/>
    </source>
</evidence>
<feature type="compositionally biased region" description="Basic and acidic residues" evidence="1">
    <location>
        <begin position="629"/>
        <end position="648"/>
    </location>
</feature>
<feature type="region of interest" description="Disordered" evidence="1">
    <location>
        <begin position="290"/>
        <end position="370"/>
    </location>
</feature>
<feature type="region of interest" description="Disordered" evidence="1">
    <location>
        <begin position="786"/>
        <end position="828"/>
    </location>
</feature>
<dbReference type="Proteomes" id="UP001369086">
    <property type="component" value="Unassembled WGS sequence"/>
</dbReference>
<feature type="region of interest" description="Disordered" evidence="1">
    <location>
        <begin position="144"/>
        <end position="189"/>
    </location>
</feature>
<keyword evidence="4" id="KW-1185">Reference proteome</keyword>
<dbReference type="PANTHER" id="PTHR16161:SF0">
    <property type="entry name" value="TRANSCRIPTIONAL PROTEIN SWT1"/>
    <property type="match status" value="1"/>
</dbReference>
<feature type="compositionally biased region" description="Basic and acidic residues" evidence="1">
    <location>
        <begin position="144"/>
        <end position="166"/>
    </location>
</feature>
<feature type="compositionally biased region" description="Basic and acidic residues" evidence="1">
    <location>
        <begin position="224"/>
        <end position="248"/>
    </location>
</feature>
<accession>A0ABR0ZJT6</accession>
<organism evidence="3 4">
    <name type="scientific">Huso huso</name>
    <name type="common">Beluga</name>
    <name type="synonym">Acipenser huso</name>
    <dbReference type="NCBI Taxonomy" id="61971"/>
    <lineage>
        <taxon>Eukaryota</taxon>
        <taxon>Metazoa</taxon>
        <taxon>Chordata</taxon>
        <taxon>Craniata</taxon>
        <taxon>Vertebrata</taxon>
        <taxon>Euteleostomi</taxon>
        <taxon>Actinopterygii</taxon>
        <taxon>Chondrostei</taxon>
        <taxon>Acipenseriformes</taxon>
        <taxon>Acipenseridae</taxon>
        <taxon>Huso</taxon>
    </lineage>
</organism>
<sequence>MSKKKSKKKHKKERKRKRSSSSSDDDETYDKTEHTRERKSSESKQHHRARSRSEDKDNEKKRRRFSDPEPAKHVTHSSRSREKEYRKAVCKQGIAKAPDKKSSSLQGKQETVSKSCSDKLQTDTIAYKRPTNWKASLFEMRLLRPESEGRPVEKTLPREHQEEQGKLVRNSSKSSKEGVTHSRTEAKGLDTYHTLGRAVSSVGQSKDEPLVAFKKAVASNSPEHSLKEQYRRNERPKEHSSALREKPSSKPAMFGRTISFRIPKKSKPFENAVSDTKSKSFLSICDKKTLSQRCQDQSGSDIKVSPLSPSRSSEKLKSSTVSKQLTAGDVQRTSSSTKATSQESDVDTPTESQLSRMTGDGTRKKRPLHVHKEKEKSVVAYNKKLILYEEDSEIPSVSSEMPNSHDTDQEMQLVVELHTARSEKLLEVNMVQSYGELTCMDIDLPEEKTNCAHIKGSSRQDLLIVLDTNILLSHLEFVRTIKAHGLPGIGFPAIIIPWVVLQELDSLKNGKLSMHVVKKAIPAVNFIYTCLKNQDPQLWGQSMQQASQSLYGLSGENNDDRVLQCSLQYQSLYPNLTIILCTNDKNLCSKALLSGVKAVSKVDLVSELENLKSVADTHRHQALQVTWHPKSEESEHDRNDNEADRREAAASALGPKVASLVSILEECLGKVLSAVLEKEMKIAFDDLWMEIVYLKPPWTLPDLLQCFKKHWIAVFGQIVRRDLLSSIDVLYDNLYKGRTIDSTIIKLVLQEAHQFLQAFKSRSDYDGVLSQAFAVVSGLLQDGSQSDCKTQEQSPLDAGSGTALPRGRVSPLPSDDETLMSDEQNSLEPRPSHREVWAIFENIWSTVCQYSSAVFATFNYPYAPGALLPDRKLPPPEEAYACLQKLLAAVKELLACFQRVLAQNSCFKDVQNLSTFIASSEITTMGQRFTAQELYECLSQQEYREKLSMGWNQLAELNFNLEQCNTAVCMEARVRGWM</sequence>
<feature type="compositionally biased region" description="Basic residues" evidence="1">
    <location>
        <begin position="1"/>
        <end position="19"/>
    </location>
</feature>
<dbReference type="InterPro" id="IPR052626">
    <property type="entry name" value="SWT1_Regulator"/>
</dbReference>
<dbReference type="SUPFAM" id="SSF88723">
    <property type="entry name" value="PIN domain-like"/>
    <property type="match status" value="1"/>
</dbReference>
<dbReference type="Pfam" id="PF13638">
    <property type="entry name" value="PIN_4"/>
    <property type="match status" value="1"/>
</dbReference>
<name>A0ABR0ZJT6_HUSHU</name>
<feature type="compositionally biased region" description="Polar residues" evidence="1">
    <location>
        <begin position="291"/>
        <end position="300"/>
    </location>
</feature>
<protein>
    <submittedName>
        <fullName evidence="3">mRNAional protein SWT1</fullName>
    </submittedName>
</protein>
<dbReference type="CDD" id="cd18727">
    <property type="entry name" value="PIN_Swt1-like"/>
    <property type="match status" value="1"/>
</dbReference>
<dbReference type="Gene3D" id="3.40.50.1010">
    <property type="entry name" value="5'-nuclease"/>
    <property type="match status" value="1"/>
</dbReference>
<evidence type="ECO:0000313" key="3">
    <source>
        <dbReference type="EMBL" id="KAK6484720.1"/>
    </source>
</evidence>
<evidence type="ECO:0000313" key="4">
    <source>
        <dbReference type="Proteomes" id="UP001369086"/>
    </source>
</evidence>
<gene>
    <name evidence="3" type="ORF">HHUSO_G12552</name>
</gene>
<feature type="domain" description="PIN" evidence="2">
    <location>
        <begin position="464"/>
        <end position="600"/>
    </location>
</feature>
<proteinExistence type="predicted"/>
<dbReference type="InterPro" id="IPR029060">
    <property type="entry name" value="PIN-like_dom_sf"/>
</dbReference>
<dbReference type="PANTHER" id="PTHR16161">
    <property type="entry name" value="TRANSCRIPTIONAL PROTEIN SWT1"/>
    <property type="match status" value="1"/>
</dbReference>
<feature type="region of interest" description="Disordered" evidence="1">
    <location>
        <begin position="216"/>
        <end position="278"/>
    </location>
</feature>
<feature type="compositionally biased region" description="Basic and acidic residues" evidence="1">
    <location>
        <begin position="174"/>
        <end position="189"/>
    </location>
</feature>